<evidence type="ECO:0000313" key="1">
    <source>
        <dbReference type="EMBL" id="CUM70779.1"/>
    </source>
</evidence>
<dbReference type="Proteomes" id="UP000095598">
    <property type="component" value="Unassembled WGS sequence"/>
</dbReference>
<dbReference type="AlphaFoldDB" id="A0A173QZP8"/>
<sequence>MDNYVKGVKVIEIYDAANKELLVKYDDKHNIDKVISALNIKSWKETEKSIGMNPKYTIKFYCDTTNQDEEKDIKEITLYENGEYATIFITSPGGVKQNYKTSIDISELVI</sequence>
<accession>A0A173QZP8</accession>
<dbReference type="GeneID" id="92823450"/>
<name>A0A173QZP8_ANAHA</name>
<gene>
    <name evidence="1" type="ORF">ERS852425_00142</name>
</gene>
<protein>
    <submittedName>
        <fullName evidence="1">Uncharacterized protein</fullName>
    </submittedName>
</protein>
<evidence type="ECO:0000313" key="2">
    <source>
        <dbReference type="Proteomes" id="UP000095598"/>
    </source>
</evidence>
<dbReference type="EMBL" id="CYXT01000001">
    <property type="protein sequence ID" value="CUM70779.1"/>
    <property type="molecule type" value="Genomic_DNA"/>
</dbReference>
<dbReference type="RefSeq" id="WP_005333498.1">
    <property type="nucleotide sequence ID" value="NZ_CYXT01000001.1"/>
</dbReference>
<reference evidence="1 2" key="1">
    <citation type="submission" date="2015-09" db="EMBL/GenBank/DDBJ databases">
        <authorList>
            <consortium name="Pathogen Informatics"/>
        </authorList>
    </citation>
    <scope>NUCLEOTIDE SEQUENCE [LARGE SCALE GENOMIC DNA]</scope>
    <source>
        <strain evidence="1 2">2789STDY5608868</strain>
    </source>
</reference>
<organism evidence="1 2">
    <name type="scientific">Anaerostipes hadrus</name>
    <dbReference type="NCBI Taxonomy" id="649756"/>
    <lineage>
        <taxon>Bacteria</taxon>
        <taxon>Bacillati</taxon>
        <taxon>Bacillota</taxon>
        <taxon>Clostridia</taxon>
        <taxon>Lachnospirales</taxon>
        <taxon>Lachnospiraceae</taxon>
        <taxon>Anaerostipes</taxon>
    </lineage>
</organism>
<proteinExistence type="predicted"/>